<evidence type="ECO:0000313" key="5">
    <source>
        <dbReference type="Proteomes" id="UP000236723"/>
    </source>
</evidence>
<keyword evidence="5" id="KW-1185">Reference proteome</keyword>
<keyword evidence="1" id="KW-0723">Serine/threonine-protein kinase</keyword>
<evidence type="ECO:0000256" key="2">
    <source>
        <dbReference type="SAM" id="MobiDB-lite"/>
    </source>
</evidence>
<proteinExistence type="predicted"/>
<name>A0A1H6DQC6_9ACTN</name>
<dbReference type="InterPro" id="IPR050267">
    <property type="entry name" value="Anti-sigma-factor_SerPK"/>
</dbReference>
<dbReference type="GO" id="GO:0004674">
    <property type="term" value="F:protein serine/threonine kinase activity"/>
    <property type="evidence" value="ECO:0007669"/>
    <property type="project" value="UniProtKB-KW"/>
</dbReference>
<dbReference type="InterPro" id="IPR036890">
    <property type="entry name" value="HATPase_C_sf"/>
</dbReference>
<dbReference type="PANTHER" id="PTHR35526:SF3">
    <property type="entry name" value="ANTI-SIGMA-F FACTOR RSBW"/>
    <property type="match status" value="1"/>
</dbReference>
<sequence>MSGAGLVEGVGLLCGLCRVEVARFPSADGMVRQVRRWLRGRLAGTGVDAGDLDLIVAEIGGNAVLHTATGAPGGCLWVVVSVTRERVRLEFTDDGGAYTTPGVRGRPDESGRGLRLVAALAQDWGWRADATGRVTVWADLGRARARRCGTRRTVGSGPPHPPVTVQDGERP</sequence>
<dbReference type="AlphaFoldDB" id="A0A1H6DQC6"/>
<keyword evidence="4" id="KW-0418">Kinase</keyword>
<gene>
    <name evidence="4" type="ORF">SAMN04489712_120134</name>
</gene>
<dbReference type="CDD" id="cd16936">
    <property type="entry name" value="HATPase_RsbW-like"/>
    <property type="match status" value="1"/>
</dbReference>
<dbReference type="SUPFAM" id="SSF55874">
    <property type="entry name" value="ATPase domain of HSP90 chaperone/DNA topoisomerase II/histidine kinase"/>
    <property type="match status" value="1"/>
</dbReference>
<reference evidence="5" key="1">
    <citation type="submission" date="2016-10" db="EMBL/GenBank/DDBJ databases">
        <authorList>
            <person name="Varghese N."/>
            <person name="Submissions S."/>
        </authorList>
    </citation>
    <scope>NUCLEOTIDE SEQUENCE [LARGE SCALE GENOMIC DNA]</scope>
    <source>
        <strain evidence="5">DSM 43163</strain>
    </source>
</reference>
<evidence type="ECO:0000313" key="4">
    <source>
        <dbReference type="EMBL" id="SEG87451.1"/>
    </source>
</evidence>
<protein>
    <submittedName>
        <fullName evidence="4">Anti-sigma regulatory factor (Ser/Thr protein kinase)</fullName>
    </submittedName>
</protein>
<accession>A0A1H6DQC6</accession>
<feature type="region of interest" description="Disordered" evidence="2">
    <location>
        <begin position="148"/>
        <end position="171"/>
    </location>
</feature>
<dbReference type="Proteomes" id="UP000236723">
    <property type="component" value="Unassembled WGS sequence"/>
</dbReference>
<dbReference type="Gene3D" id="3.30.565.10">
    <property type="entry name" value="Histidine kinase-like ATPase, C-terminal domain"/>
    <property type="match status" value="1"/>
</dbReference>
<keyword evidence="4" id="KW-0808">Transferase</keyword>
<evidence type="ECO:0000259" key="3">
    <source>
        <dbReference type="Pfam" id="PF13581"/>
    </source>
</evidence>
<dbReference type="PANTHER" id="PTHR35526">
    <property type="entry name" value="ANTI-SIGMA-F FACTOR RSBW-RELATED"/>
    <property type="match status" value="1"/>
</dbReference>
<dbReference type="Pfam" id="PF13581">
    <property type="entry name" value="HATPase_c_2"/>
    <property type="match status" value="1"/>
</dbReference>
<organism evidence="4 5">
    <name type="scientific">Thermomonospora echinospora</name>
    <dbReference type="NCBI Taxonomy" id="1992"/>
    <lineage>
        <taxon>Bacteria</taxon>
        <taxon>Bacillati</taxon>
        <taxon>Actinomycetota</taxon>
        <taxon>Actinomycetes</taxon>
        <taxon>Streptosporangiales</taxon>
        <taxon>Thermomonosporaceae</taxon>
        <taxon>Thermomonospora</taxon>
    </lineage>
</organism>
<feature type="domain" description="Histidine kinase/HSP90-like ATPase" evidence="3">
    <location>
        <begin position="25"/>
        <end position="134"/>
    </location>
</feature>
<dbReference type="RefSeq" id="WP_103943204.1">
    <property type="nucleotide sequence ID" value="NZ_FNVO01000020.1"/>
</dbReference>
<dbReference type="OrthoDB" id="3534568at2"/>
<dbReference type="InterPro" id="IPR003594">
    <property type="entry name" value="HATPase_dom"/>
</dbReference>
<dbReference type="EMBL" id="FNVO01000020">
    <property type="protein sequence ID" value="SEG87451.1"/>
    <property type="molecule type" value="Genomic_DNA"/>
</dbReference>
<evidence type="ECO:0000256" key="1">
    <source>
        <dbReference type="ARBA" id="ARBA00022527"/>
    </source>
</evidence>